<evidence type="ECO:0000313" key="2">
    <source>
        <dbReference type="Proteomes" id="UP001144313"/>
    </source>
</evidence>
<proteinExistence type="predicted"/>
<keyword evidence="2" id="KW-1185">Reference proteome</keyword>
<sequence>MDQHTWDRKHDPDVRIRYIMAFLPVAWAGVSSVFTWSECRVESFGVDGEDTVHATTVVELEGGRWRFRRQVWPASHPAKLAAQLYTTSLEERLNTRTGTRPAAGETADL</sequence>
<dbReference type="EMBL" id="BSDT01000001">
    <property type="protein sequence ID" value="GLI43167.1"/>
    <property type="molecule type" value="Genomic_DNA"/>
</dbReference>
<protein>
    <submittedName>
        <fullName evidence="1">Uncharacterized protein</fullName>
    </submittedName>
</protein>
<gene>
    <name evidence="1" type="ORF">GALLR39Z86_30170</name>
</gene>
<comment type="caution">
    <text evidence="1">The sequence shown here is derived from an EMBL/GenBank/DDBJ whole genome shotgun (WGS) entry which is preliminary data.</text>
</comment>
<accession>A0A9W6LGN2</accession>
<dbReference type="AlphaFoldDB" id="A0A9W6LGN2"/>
<dbReference type="RefSeq" id="WP_281846575.1">
    <property type="nucleotide sequence ID" value="NZ_BAAAOL010000017.1"/>
</dbReference>
<reference evidence="1" key="1">
    <citation type="submission" date="2022-12" db="EMBL/GenBank/DDBJ databases">
        <title>Reference genome sequencing for broad-spectrum identification of bacterial and archaeal isolates by mass spectrometry.</title>
        <authorList>
            <person name="Sekiguchi Y."/>
            <person name="Tourlousse D.M."/>
        </authorList>
    </citation>
    <scope>NUCLEOTIDE SEQUENCE</scope>
    <source>
        <strain evidence="1">LLR39Z86</strain>
    </source>
</reference>
<dbReference type="Proteomes" id="UP001144313">
    <property type="component" value="Unassembled WGS sequence"/>
</dbReference>
<evidence type="ECO:0000313" key="1">
    <source>
        <dbReference type="EMBL" id="GLI43167.1"/>
    </source>
</evidence>
<name>A0A9W6LGN2_9ACTN</name>
<organism evidence="1 2">
    <name type="scientific">Glycomyces algeriensis</name>
    <dbReference type="NCBI Taxonomy" id="256037"/>
    <lineage>
        <taxon>Bacteria</taxon>
        <taxon>Bacillati</taxon>
        <taxon>Actinomycetota</taxon>
        <taxon>Actinomycetes</taxon>
        <taxon>Glycomycetales</taxon>
        <taxon>Glycomycetaceae</taxon>
        <taxon>Glycomyces</taxon>
    </lineage>
</organism>